<dbReference type="PANTHER" id="PTHR37302">
    <property type="entry name" value="SLR1116 PROTEIN"/>
    <property type="match status" value="1"/>
</dbReference>
<sequence>MDNNYSCLFRYNYAANKRIIEALDNSGPPEKALQLMAHVLQAHHVWIKRIAAPGQPSLNPWSAIAPHTFNKHNEALLQQSLDIAHQHDDTYELTYYNTKGQQFCNKLADIYLHLVNHATYHRGQIALLLRLENIDPPVTDYIAYVTEKKNRPMV</sequence>
<feature type="binding site" evidence="3">
    <location>
        <position position="38"/>
    </location>
    <ligand>
        <name>a divalent metal cation</name>
        <dbReference type="ChEBI" id="CHEBI:60240"/>
    </ligand>
</feature>
<keyword evidence="2 3" id="KW-0479">Metal-binding</keyword>
<reference evidence="4 5" key="1">
    <citation type="submission" date="2018-08" db="EMBL/GenBank/DDBJ databases">
        <title>Chitinophagaceae sp. K23C18032701, a novel bacterium isolated from forest soil.</title>
        <authorList>
            <person name="Wang C."/>
        </authorList>
    </citation>
    <scope>NUCLEOTIDE SEQUENCE [LARGE SCALE GENOMIC DNA]</scope>
    <source>
        <strain evidence="4 5">K23C18032701</strain>
    </source>
</reference>
<dbReference type="GO" id="GO:0046872">
    <property type="term" value="F:metal ion binding"/>
    <property type="evidence" value="ECO:0007669"/>
    <property type="project" value="UniProtKB-KW"/>
</dbReference>
<evidence type="ECO:0008006" key="6">
    <source>
        <dbReference type="Google" id="ProtNLM"/>
    </source>
</evidence>
<keyword evidence="5" id="KW-1185">Reference proteome</keyword>
<comment type="caution">
    <text evidence="4">The sequence shown here is derived from an EMBL/GenBank/DDBJ whole genome shotgun (WGS) entry which is preliminary data.</text>
</comment>
<evidence type="ECO:0000256" key="2">
    <source>
        <dbReference type="ARBA" id="ARBA00022723"/>
    </source>
</evidence>
<dbReference type="Gene3D" id="1.20.120.450">
    <property type="entry name" value="dinb family like domain"/>
    <property type="match status" value="1"/>
</dbReference>
<name>A0A3E1NQU6_9BACT</name>
<comment type="similarity">
    <text evidence="1">Belongs to the DinB family.</text>
</comment>
<evidence type="ECO:0000256" key="3">
    <source>
        <dbReference type="PIRSR" id="PIRSR607837-1"/>
    </source>
</evidence>
<evidence type="ECO:0000256" key="1">
    <source>
        <dbReference type="ARBA" id="ARBA00008635"/>
    </source>
</evidence>
<dbReference type="Pfam" id="PF05163">
    <property type="entry name" value="DinB"/>
    <property type="match status" value="1"/>
</dbReference>
<dbReference type="Proteomes" id="UP000261284">
    <property type="component" value="Unassembled WGS sequence"/>
</dbReference>
<gene>
    <name evidence="4" type="ORF">DXN05_04820</name>
</gene>
<dbReference type="InterPro" id="IPR034660">
    <property type="entry name" value="DinB/YfiT-like"/>
</dbReference>
<protein>
    <recommendedName>
        <fullName evidence="6">Damage-inducible protein DinB</fullName>
    </recommendedName>
</protein>
<dbReference type="SUPFAM" id="SSF109854">
    <property type="entry name" value="DinB/YfiT-like putative metalloenzymes"/>
    <property type="match status" value="1"/>
</dbReference>
<proteinExistence type="inferred from homology"/>
<organism evidence="4 5">
    <name type="scientific">Deminuibacter soli</name>
    <dbReference type="NCBI Taxonomy" id="2291815"/>
    <lineage>
        <taxon>Bacteria</taxon>
        <taxon>Pseudomonadati</taxon>
        <taxon>Bacteroidota</taxon>
        <taxon>Chitinophagia</taxon>
        <taxon>Chitinophagales</taxon>
        <taxon>Chitinophagaceae</taxon>
        <taxon>Deminuibacter</taxon>
    </lineage>
</organism>
<accession>A0A3E1NQU6</accession>
<feature type="binding site" evidence="3">
    <location>
        <position position="121"/>
    </location>
    <ligand>
        <name>a divalent metal cation</name>
        <dbReference type="ChEBI" id="CHEBI:60240"/>
    </ligand>
</feature>
<evidence type="ECO:0000313" key="4">
    <source>
        <dbReference type="EMBL" id="RFM30291.1"/>
    </source>
</evidence>
<dbReference type="PANTHER" id="PTHR37302:SF3">
    <property type="entry name" value="DAMAGE-INDUCIBLE PROTEIN DINB"/>
    <property type="match status" value="1"/>
</dbReference>
<evidence type="ECO:0000313" key="5">
    <source>
        <dbReference type="Proteomes" id="UP000261284"/>
    </source>
</evidence>
<dbReference type="InterPro" id="IPR007837">
    <property type="entry name" value="DinB"/>
</dbReference>
<feature type="binding site" evidence="3">
    <location>
        <position position="117"/>
    </location>
    <ligand>
        <name>a divalent metal cation</name>
        <dbReference type="ChEBI" id="CHEBI:60240"/>
    </ligand>
</feature>
<dbReference type="EMBL" id="QTJU01000001">
    <property type="protein sequence ID" value="RFM30291.1"/>
    <property type="molecule type" value="Genomic_DNA"/>
</dbReference>
<dbReference type="OrthoDB" id="9811413at2"/>
<dbReference type="AlphaFoldDB" id="A0A3E1NQU6"/>
<dbReference type="RefSeq" id="WP_116846047.1">
    <property type="nucleotide sequence ID" value="NZ_QTJU01000001.1"/>
</dbReference>